<protein>
    <submittedName>
        <fullName evidence="2">Exopolyphosphatase</fullName>
    </submittedName>
</protein>
<dbReference type="PANTHER" id="PTHR30005:SF0">
    <property type="entry name" value="RETROGRADE REGULATION PROTEIN 2"/>
    <property type="match status" value="1"/>
</dbReference>
<keyword evidence="3" id="KW-1185">Reference proteome</keyword>
<name>A0A7G8PWZ5_9FLAO</name>
<feature type="domain" description="Ppx/GppA phosphatase N-terminal" evidence="1">
    <location>
        <begin position="40"/>
        <end position="291"/>
    </location>
</feature>
<dbReference type="CDD" id="cd24006">
    <property type="entry name" value="ASKHA_NBD_PPX_GppA"/>
    <property type="match status" value="1"/>
</dbReference>
<dbReference type="Gene3D" id="3.30.420.40">
    <property type="match status" value="1"/>
</dbReference>
<gene>
    <name evidence="2" type="ORF">ALE3EI_2320</name>
</gene>
<dbReference type="PANTHER" id="PTHR30005">
    <property type="entry name" value="EXOPOLYPHOSPHATASE"/>
    <property type="match status" value="1"/>
</dbReference>
<sequence>MLNIDKYAAIDIGSNAIRLLIASVVEQEGKDTLFKKTSLVRVPIRLGEDVFLQGRISDVNFDRMLESMKAFKLLMSIHNVKKFRACATSAMREAANGKEIAEKIYSETDLKINIIDGNDEAAIIATTDLKSLIKSEKTFLYVDVGGGSTEFTLYANGHTVDSRSFKLGTVRIINDILEDTIWDDVEEWIKESTKSYTKVSLIGSGGNINHIYKNSGKKIGKPLSYFYLGQYYDLVKSYSYEERITELNMNPDRADVILPATRIYLSAMKWSRAKNIYVPKIGLSDGIIKSLYNEKLAGEIEVDL</sequence>
<evidence type="ECO:0000313" key="2">
    <source>
        <dbReference type="EMBL" id="QNJ98861.1"/>
    </source>
</evidence>
<dbReference type="KEGG" id="alti:ALE3EI_2320"/>
<dbReference type="InterPro" id="IPR043129">
    <property type="entry name" value="ATPase_NBD"/>
</dbReference>
<evidence type="ECO:0000259" key="1">
    <source>
        <dbReference type="Pfam" id="PF02541"/>
    </source>
</evidence>
<dbReference type="Pfam" id="PF02541">
    <property type="entry name" value="Ppx-GppA"/>
    <property type="match status" value="1"/>
</dbReference>
<accession>A0A7G8PWZ5</accession>
<dbReference type="Gene3D" id="3.30.420.150">
    <property type="entry name" value="Exopolyphosphatase. Domain 2"/>
    <property type="match status" value="1"/>
</dbReference>
<reference evidence="2 3" key="1">
    <citation type="submission" date="2020-04" db="EMBL/GenBank/DDBJ databases">
        <title>Genome sequence of Altibacter aquimarinus strain ALE3EI.</title>
        <authorList>
            <person name="Oh H.-M."/>
            <person name="Jang D."/>
        </authorList>
    </citation>
    <scope>NUCLEOTIDE SEQUENCE [LARGE SCALE GENOMIC DNA]</scope>
    <source>
        <strain evidence="2 3">ALE3EI</strain>
    </source>
</reference>
<dbReference type="RefSeq" id="WP_186988862.1">
    <property type="nucleotide sequence ID" value="NZ_CP052909.1"/>
</dbReference>
<dbReference type="AlphaFoldDB" id="A0A7G8PWZ5"/>
<dbReference type="GO" id="GO:0016462">
    <property type="term" value="F:pyrophosphatase activity"/>
    <property type="evidence" value="ECO:0007669"/>
    <property type="project" value="TreeGrafter"/>
</dbReference>
<dbReference type="InterPro" id="IPR003695">
    <property type="entry name" value="Ppx_GppA_N"/>
</dbReference>
<dbReference type="InterPro" id="IPR050273">
    <property type="entry name" value="GppA/Ppx_hydrolase"/>
</dbReference>
<organism evidence="2 3">
    <name type="scientific">Constantimarinum furrinae</name>
    <dbReference type="NCBI Taxonomy" id="2562285"/>
    <lineage>
        <taxon>Bacteria</taxon>
        <taxon>Pseudomonadati</taxon>
        <taxon>Bacteroidota</taxon>
        <taxon>Flavobacteriia</taxon>
        <taxon>Flavobacteriales</taxon>
        <taxon>Flavobacteriaceae</taxon>
        <taxon>Altibacter/Constantimarinum group</taxon>
        <taxon>Constantimarinum</taxon>
    </lineage>
</organism>
<evidence type="ECO:0000313" key="3">
    <source>
        <dbReference type="Proteomes" id="UP000515514"/>
    </source>
</evidence>
<dbReference type="SUPFAM" id="SSF53067">
    <property type="entry name" value="Actin-like ATPase domain"/>
    <property type="match status" value="2"/>
</dbReference>
<dbReference type="EMBL" id="CP052909">
    <property type="protein sequence ID" value="QNJ98861.1"/>
    <property type="molecule type" value="Genomic_DNA"/>
</dbReference>
<dbReference type="Proteomes" id="UP000515514">
    <property type="component" value="Chromosome"/>
</dbReference>
<proteinExistence type="predicted"/>